<feature type="domain" description="Phosphatidic acid phosphatase type 2/haloperoxidase" evidence="2">
    <location>
        <begin position="105"/>
        <end position="213"/>
    </location>
</feature>
<dbReference type="STRING" id="47864.GA0070560_13125"/>
<dbReference type="Gene3D" id="1.20.144.10">
    <property type="entry name" value="Phosphatidic acid phosphatase type 2/haloperoxidase"/>
    <property type="match status" value="1"/>
</dbReference>
<sequence>MVPRATCRGYRYGVRVRATARGWTAVWLVVLALAQAAALAVVWRLAVHTGTGQWLDTVALTGNRIGQDHIDGLVNRILNAMSVVSLLATTAVIGFIALIRGRKTLALAATLLIAGANVTTQVLKYVIDRPALGIDPERDAVGNSLPSGHTTIAASVALALILVLPPKVRALGAFLGVAYAAVAGVATLSAGWHRPSDAVAAFLVVGVWAALAGLLLLIFQREQAKVAGEDAHRVAAAVLGVGGLAAVVASGLAVTSLLDQQQIAVHELSRRTLFIGYAGSAAGIAGTMGVVAALVLLSVHRLVPRHKG</sequence>
<keyword evidence="1" id="KW-1133">Transmembrane helix</keyword>
<keyword evidence="4" id="KW-1185">Reference proteome</keyword>
<feature type="transmembrane region" description="Helical" evidence="1">
    <location>
        <begin position="171"/>
        <end position="192"/>
    </location>
</feature>
<feature type="transmembrane region" description="Helical" evidence="1">
    <location>
        <begin position="231"/>
        <end position="254"/>
    </location>
</feature>
<dbReference type="Proteomes" id="UP000199408">
    <property type="component" value="Unassembled WGS sequence"/>
</dbReference>
<name>A0A1C5JGH1_9ACTN</name>
<evidence type="ECO:0000259" key="2">
    <source>
        <dbReference type="SMART" id="SM00014"/>
    </source>
</evidence>
<gene>
    <name evidence="3" type="ORF">GA0070560_13125</name>
</gene>
<evidence type="ECO:0000256" key="1">
    <source>
        <dbReference type="SAM" id="Phobius"/>
    </source>
</evidence>
<dbReference type="InterPro" id="IPR036938">
    <property type="entry name" value="PAP2/HPO_sf"/>
</dbReference>
<keyword evidence="1" id="KW-0472">Membrane</keyword>
<evidence type="ECO:0000313" key="4">
    <source>
        <dbReference type="Proteomes" id="UP000199408"/>
    </source>
</evidence>
<reference evidence="4" key="1">
    <citation type="submission" date="2016-06" db="EMBL/GenBank/DDBJ databases">
        <authorList>
            <person name="Varghese N."/>
        </authorList>
    </citation>
    <scope>NUCLEOTIDE SEQUENCE [LARGE SCALE GENOMIC DNA]</scope>
    <source>
        <strain evidence="4">DSM 43171</strain>
    </source>
</reference>
<feature type="transmembrane region" description="Helical" evidence="1">
    <location>
        <begin position="25"/>
        <end position="46"/>
    </location>
</feature>
<feature type="transmembrane region" description="Helical" evidence="1">
    <location>
        <begin position="147"/>
        <end position="164"/>
    </location>
</feature>
<accession>A0A1C5JGH1</accession>
<organism evidence="3 4">
    <name type="scientific">Micromonospora halophytica</name>
    <dbReference type="NCBI Taxonomy" id="47864"/>
    <lineage>
        <taxon>Bacteria</taxon>
        <taxon>Bacillati</taxon>
        <taxon>Actinomycetota</taxon>
        <taxon>Actinomycetes</taxon>
        <taxon>Micromonosporales</taxon>
        <taxon>Micromonosporaceae</taxon>
        <taxon>Micromonospora</taxon>
    </lineage>
</organism>
<dbReference type="InterPro" id="IPR000326">
    <property type="entry name" value="PAP2/HPO"/>
</dbReference>
<dbReference type="Pfam" id="PF01569">
    <property type="entry name" value="PAP2"/>
    <property type="match status" value="1"/>
</dbReference>
<feature type="transmembrane region" description="Helical" evidence="1">
    <location>
        <begin position="77"/>
        <end position="98"/>
    </location>
</feature>
<keyword evidence="1" id="KW-0812">Transmembrane</keyword>
<protein>
    <submittedName>
        <fullName evidence="3">PAP2 superfamily protein</fullName>
    </submittedName>
</protein>
<feature type="transmembrane region" description="Helical" evidence="1">
    <location>
        <begin position="198"/>
        <end position="219"/>
    </location>
</feature>
<evidence type="ECO:0000313" key="3">
    <source>
        <dbReference type="EMBL" id="SCG69593.1"/>
    </source>
</evidence>
<dbReference type="AlphaFoldDB" id="A0A1C5JGH1"/>
<dbReference type="SUPFAM" id="SSF48317">
    <property type="entry name" value="Acid phosphatase/Vanadium-dependent haloperoxidase"/>
    <property type="match status" value="1"/>
</dbReference>
<dbReference type="EMBL" id="FMDN01000031">
    <property type="protein sequence ID" value="SCG69593.1"/>
    <property type="molecule type" value="Genomic_DNA"/>
</dbReference>
<feature type="transmembrane region" description="Helical" evidence="1">
    <location>
        <begin position="274"/>
        <end position="297"/>
    </location>
</feature>
<feature type="transmembrane region" description="Helical" evidence="1">
    <location>
        <begin position="105"/>
        <end position="127"/>
    </location>
</feature>
<dbReference type="SMART" id="SM00014">
    <property type="entry name" value="acidPPc"/>
    <property type="match status" value="1"/>
</dbReference>
<proteinExistence type="predicted"/>